<dbReference type="RefSeq" id="WP_184040929.1">
    <property type="nucleotide sequence ID" value="NZ_JACHHY010000019.1"/>
</dbReference>
<feature type="region of interest" description="Disordered" evidence="1">
    <location>
        <begin position="284"/>
        <end position="311"/>
    </location>
</feature>
<dbReference type="Proteomes" id="UP000575898">
    <property type="component" value="Unassembled WGS sequence"/>
</dbReference>
<feature type="compositionally biased region" description="Pro residues" evidence="1">
    <location>
        <begin position="169"/>
        <end position="182"/>
    </location>
</feature>
<feature type="region of interest" description="Disordered" evidence="1">
    <location>
        <begin position="146"/>
        <end position="202"/>
    </location>
</feature>
<evidence type="ECO:0000256" key="1">
    <source>
        <dbReference type="SAM" id="MobiDB-lite"/>
    </source>
</evidence>
<keyword evidence="2" id="KW-0472">Membrane</keyword>
<dbReference type="Gene3D" id="3.90.930.1">
    <property type="match status" value="1"/>
</dbReference>
<feature type="compositionally biased region" description="Polar residues" evidence="1">
    <location>
        <begin position="288"/>
        <end position="300"/>
    </location>
</feature>
<sequence>MNKEQFLRALKRELSALPKADLGEIVADYEEYFHDGVASGRTEEEVANGLGDPKKIARELLAQVRIQAWQDNKSMGNLMRVVLAIAALGSLNLFLAIPMLIFMVLLTVSYTCSIALIVTGLVCGVALIPGVSERLNIQSNLIIENDSGNGKAPSSSKILADGQSAPLDVPEPPPPPPPPPDTPEPDRSVASQGKTDAAGRRVEEEFVDGKLAKREIQHADGYHLLEVYEDGDLVSKQLMEANGRQLTETFEDRKLVKKEVAEPNGYHLREIYEDGKLIHKEVQEAGKQATSSDQNASPTRQELALEDGGKATIETDAAGNKRLSAEGADGRKVLIIKQAESNKSSLHIHDKDGDIHISGMDGFDVQQLKLTGFLGGLIVGSLWLWFNIWITKVFFRGFIRYARLNVSIIRGETQDSTPVAN</sequence>
<evidence type="ECO:0000256" key="2">
    <source>
        <dbReference type="SAM" id="Phobius"/>
    </source>
</evidence>
<protein>
    <submittedName>
        <fullName evidence="3">Putative membrane protein</fullName>
    </submittedName>
</protein>
<feature type="compositionally biased region" description="Polar residues" evidence="1">
    <location>
        <begin position="146"/>
        <end position="157"/>
    </location>
</feature>
<evidence type="ECO:0000313" key="3">
    <source>
        <dbReference type="EMBL" id="MBB5019678.1"/>
    </source>
</evidence>
<proteinExistence type="predicted"/>
<dbReference type="Pfam" id="PF22564">
    <property type="entry name" value="HAAS"/>
    <property type="match status" value="1"/>
</dbReference>
<keyword evidence="2" id="KW-0812">Transmembrane</keyword>
<feature type="transmembrane region" description="Helical" evidence="2">
    <location>
        <begin position="108"/>
        <end position="128"/>
    </location>
</feature>
<comment type="caution">
    <text evidence="3">The sequence shown here is derived from an EMBL/GenBank/DDBJ whole genome shotgun (WGS) entry which is preliminary data.</text>
</comment>
<feature type="transmembrane region" description="Helical" evidence="2">
    <location>
        <begin position="81"/>
        <end position="102"/>
    </location>
</feature>
<reference evidence="3 4" key="1">
    <citation type="submission" date="2020-08" db="EMBL/GenBank/DDBJ databases">
        <title>Genomic Encyclopedia of Type Strains, Phase IV (KMG-IV): sequencing the most valuable type-strain genomes for metagenomic binning, comparative biology and taxonomic classification.</title>
        <authorList>
            <person name="Goeker M."/>
        </authorList>
    </citation>
    <scope>NUCLEOTIDE SEQUENCE [LARGE SCALE GENOMIC DNA]</scope>
    <source>
        <strain evidence="3 4">DSM 27165</strain>
    </source>
</reference>
<gene>
    <name evidence="3" type="ORF">HNQ59_002986</name>
</gene>
<feature type="transmembrane region" description="Helical" evidence="2">
    <location>
        <begin position="370"/>
        <end position="390"/>
    </location>
</feature>
<organism evidence="3 4">
    <name type="scientific">Chitinivorax tropicus</name>
    <dbReference type="NCBI Taxonomy" id="714531"/>
    <lineage>
        <taxon>Bacteria</taxon>
        <taxon>Pseudomonadati</taxon>
        <taxon>Pseudomonadota</taxon>
        <taxon>Betaproteobacteria</taxon>
        <taxon>Chitinivorax</taxon>
    </lineage>
</organism>
<keyword evidence="4" id="KW-1185">Reference proteome</keyword>
<evidence type="ECO:0000313" key="4">
    <source>
        <dbReference type="Proteomes" id="UP000575898"/>
    </source>
</evidence>
<accession>A0A840MM14</accession>
<dbReference type="EMBL" id="JACHHY010000019">
    <property type="protein sequence ID" value="MBB5019678.1"/>
    <property type="molecule type" value="Genomic_DNA"/>
</dbReference>
<name>A0A840MM14_9PROT</name>
<dbReference type="AlphaFoldDB" id="A0A840MM14"/>
<keyword evidence="2" id="KW-1133">Transmembrane helix</keyword>